<dbReference type="Proteomes" id="UP000824596">
    <property type="component" value="Unassembled WGS sequence"/>
</dbReference>
<protein>
    <submittedName>
        <fullName evidence="4">Fungal specific transcription factor domain-containing protein</fullName>
    </submittedName>
</protein>
<dbReference type="PANTHER" id="PTHR31001">
    <property type="entry name" value="UNCHARACTERIZED TRANSCRIPTIONAL REGULATORY PROTEIN"/>
    <property type="match status" value="1"/>
</dbReference>
<evidence type="ECO:0000256" key="2">
    <source>
        <dbReference type="ARBA" id="ARBA00023242"/>
    </source>
</evidence>
<keyword evidence="2" id="KW-0539">Nucleus</keyword>
<dbReference type="OrthoDB" id="5344325at2759"/>
<dbReference type="PANTHER" id="PTHR31001:SF87">
    <property type="entry name" value="COL-21"/>
    <property type="match status" value="1"/>
</dbReference>
<organism evidence="4 5">
    <name type="scientific">Hirsutella rhossiliensis</name>
    <dbReference type="NCBI Taxonomy" id="111463"/>
    <lineage>
        <taxon>Eukaryota</taxon>
        <taxon>Fungi</taxon>
        <taxon>Dikarya</taxon>
        <taxon>Ascomycota</taxon>
        <taxon>Pezizomycotina</taxon>
        <taxon>Sordariomycetes</taxon>
        <taxon>Hypocreomycetidae</taxon>
        <taxon>Hypocreales</taxon>
        <taxon>Ophiocordycipitaceae</taxon>
        <taxon>Hirsutella</taxon>
    </lineage>
</organism>
<comment type="subcellular location">
    <subcellularLocation>
        <location evidence="1">Nucleus</location>
    </subcellularLocation>
</comment>
<dbReference type="InterPro" id="IPR050613">
    <property type="entry name" value="Sec_Metabolite_Reg"/>
</dbReference>
<name>A0A9P8N3F8_9HYPO</name>
<dbReference type="Pfam" id="PF04082">
    <property type="entry name" value="Fungal_trans"/>
    <property type="match status" value="1"/>
</dbReference>
<evidence type="ECO:0000259" key="3">
    <source>
        <dbReference type="Pfam" id="PF04082"/>
    </source>
</evidence>
<evidence type="ECO:0000313" key="5">
    <source>
        <dbReference type="Proteomes" id="UP000824596"/>
    </source>
</evidence>
<dbReference type="GeneID" id="68353559"/>
<dbReference type="RefSeq" id="XP_044721515.1">
    <property type="nucleotide sequence ID" value="XM_044862901.1"/>
</dbReference>
<evidence type="ECO:0000313" key="4">
    <source>
        <dbReference type="EMBL" id="KAH0964002.1"/>
    </source>
</evidence>
<comment type="caution">
    <text evidence="4">The sequence shown here is derived from an EMBL/GenBank/DDBJ whole genome shotgun (WGS) entry which is preliminary data.</text>
</comment>
<dbReference type="GO" id="GO:0008270">
    <property type="term" value="F:zinc ion binding"/>
    <property type="evidence" value="ECO:0007669"/>
    <property type="project" value="InterPro"/>
</dbReference>
<dbReference type="AlphaFoldDB" id="A0A9P8N3F8"/>
<dbReference type="EMBL" id="JAIZPD010000004">
    <property type="protein sequence ID" value="KAH0964002.1"/>
    <property type="molecule type" value="Genomic_DNA"/>
</dbReference>
<dbReference type="CDD" id="cd12148">
    <property type="entry name" value="fungal_TF_MHR"/>
    <property type="match status" value="1"/>
</dbReference>
<dbReference type="GO" id="GO:0006351">
    <property type="term" value="P:DNA-templated transcription"/>
    <property type="evidence" value="ECO:0007669"/>
    <property type="project" value="InterPro"/>
</dbReference>
<reference evidence="4" key="1">
    <citation type="submission" date="2021-09" db="EMBL/GenBank/DDBJ databases">
        <title>A high-quality genome of the endoparasitic fungus Hirsutella rhossiliensis with a comparison of Hirsutella genomes reveals transposable elements contributing to genome size variation.</title>
        <authorList>
            <person name="Lin R."/>
            <person name="Jiao Y."/>
            <person name="Sun X."/>
            <person name="Ling J."/>
            <person name="Xie B."/>
            <person name="Cheng X."/>
        </authorList>
    </citation>
    <scope>NUCLEOTIDE SEQUENCE</scope>
    <source>
        <strain evidence="4">HR02</strain>
    </source>
</reference>
<dbReference type="GO" id="GO:0005634">
    <property type="term" value="C:nucleus"/>
    <property type="evidence" value="ECO:0007669"/>
    <property type="project" value="UniProtKB-SubCell"/>
</dbReference>
<sequence>MPTRPSSCPPLAESFGYFGYSNTNTLALIQKLGLARHDSHFDSSLALGPEAADEVHRNMEHMPDRRILDFLVQYFINEINWTGQLVHGPWFLAKYKIWCTAECIKSVPDVDFTILLLRVCSYALQFLPSPSYPLDKIRGVLLADVRSSSDETADKLEAISMAADGRGSLIRVQQLAFVGLKCQIEGKIDTFWEVLGRAIRVAQSVGIHSEAARSRKGMDKTDQEMERRTFCNLFIWDSLLSRQLDRIPFLHGRLGPENWPQLHLLKCEGGGGGTGDSIESDVDAPDPFAERLLQAHLADFWRSVGPAQGAEYDVMAAEERYDRFCRDYLSQLPPAFALVDPDETWDKRFPKLPLQRKHLHIAIYDSLCWNFRPLFLRQPLPLPSYKSVVLRSQIKSLAVAALQVMDGLTQLHALLGGCHARLAGIVSSTFEAAVVLLYLLMDPTFPEDCPSQYTPSPAAIKKDPLQAATPTVTRLGCLQAAQRALKRLKMLAEVSKMADLGASILVQLFSKISETSRRRVTDTDEVAPIQGQEVVGATTTTPQSELGLTSAANEVSSWLPRDPMDLRSASGFVSISGTLAAGEMAPWPSFDDTLNMYSQDTEYFCDE</sequence>
<dbReference type="GO" id="GO:0003677">
    <property type="term" value="F:DNA binding"/>
    <property type="evidence" value="ECO:0007669"/>
    <property type="project" value="InterPro"/>
</dbReference>
<gene>
    <name evidence="4" type="ORF">HRG_04430</name>
</gene>
<accession>A0A9P8N3F8</accession>
<evidence type="ECO:0000256" key="1">
    <source>
        <dbReference type="ARBA" id="ARBA00004123"/>
    </source>
</evidence>
<feature type="domain" description="Xylanolytic transcriptional activator regulatory" evidence="3">
    <location>
        <begin position="111"/>
        <end position="248"/>
    </location>
</feature>
<dbReference type="InterPro" id="IPR007219">
    <property type="entry name" value="XnlR_reg_dom"/>
</dbReference>
<keyword evidence="5" id="KW-1185">Reference proteome</keyword>
<proteinExistence type="predicted"/>